<evidence type="ECO:0000256" key="5">
    <source>
        <dbReference type="ARBA" id="ARBA00023295"/>
    </source>
</evidence>
<organism evidence="11 12">
    <name type="scientific">Cryptococcus neoformans Tu259-1</name>
    <dbReference type="NCBI Taxonomy" id="1230072"/>
    <lineage>
        <taxon>Eukaryota</taxon>
        <taxon>Fungi</taxon>
        <taxon>Dikarya</taxon>
        <taxon>Basidiomycota</taxon>
        <taxon>Agaricomycotina</taxon>
        <taxon>Tremellomycetes</taxon>
        <taxon>Tremellales</taxon>
        <taxon>Cryptococcaceae</taxon>
        <taxon>Cryptococcus</taxon>
        <taxon>Cryptococcus neoformans species complex</taxon>
    </lineage>
</organism>
<evidence type="ECO:0000313" key="11">
    <source>
        <dbReference type="EMBL" id="OXG20808.1"/>
    </source>
</evidence>
<feature type="compositionally biased region" description="Polar residues" evidence="8">
    <location>
        <begin position="241"/>
        <end position="257"/>
    </location>
</feature>
<evidence type="ECO:0000256" key="2">
    <source>
        <dbReference type="ARBA" id="ARBA00022801"/>
    </source>
</evidence>
<sequence>MYCTLATLSLLALAEAAGPHNRRLDDRRRHYARMALSGEYKTPPMPHNLHVDVPTKRDGCTHGDWNCVGLQLQRCNWGDWIVLQNCTGENIICSTQQDAVGCVWTWSVDDSTTSQGAQDIPLATTSLVFDASSAVSASYASATASHGLDGHEPAGTASSYYAAATTSTTASDMDNEACDDEDDDDDEVCEDEDEDGDGDASSSTFNAATITSSATLPTSNAQETETSQIGDGLWAGHKSESASSGNDWEGTAASNGNVWEGTASSDHKSRTKQWGSWKTTFASAESATTNPWDNTASATKQYWGDASATGSASQGKDHTSVQTGANTSVSYPATTASFTNTTTTAGSSSNSASTTIGGWSAPHHVIYADRWLSAMPDVSELDSFNRFILAFWESSGGAVDDVQAWSSWDEDYRRQIIEAYHDAGIAIMIAAFGSTDQPTTGGADAKEVAQRLASFVMEYNLDGVDIDYEDMSAMNSARAVSWIVELQVELRNLLPSPYIISHAPVAPWFTSANDYSDGSYVAIHQQVGDTIDFYSVQFYNQGADQYVSCEALLTDSGSEWPSTSVFEINAYAGVPLDKIVIGKPLEPSSASNGYMSASDLHQCVSEAKEKGWNAGVMFWEWSEAAPSVMSTVCG</sequence>
<comment type="catalytic activity">
    <reaction evidence="1">
        <text>Random endo-hydrolysis of N-acetyl-beta-D-glucosaminide (1-&gt;4)-beta-linkages in chitin and chitodextrins.</text>
        <dbReference type="EC" id="3.2.1.14"/>
    </reaction>
</comment>
<evidence type="ECO:0000256" key="8">
    <source>
        <dbReference type="SAM" id="MobiDB-lite"/>
    </source>
</evidence>
<evidence type="ECO:0000256" key="3">
    <source>
        <dbReference type="ARBA" id="ARBA00023024"/>
    </source>
</evidence>
<dbReference type="PROSITE" id="PS01095">
    <property type="entry name" value="GH18_1"/>
    <property type="match status" value="1"/>
</dbReference>
<evidence type="ECO:0000256" key="9">
    <source>
        <dbReference type="SAM" id="SignalP"/>
    </source>
</evidence>
<keyword evidence="3" id="KW-0146">Chitin degradation</keyword>
<dbReference type="GO" id="GO:0000272">
    <property type="term" value="P:polysaccharide catabolic process"/>
    <property type="evidence" value="ECO:0007669"/>
    <property type="project" value="UniProtKB-KW"/>
</dbReference>
<name>A0A854QBK7_CRYNE</name>
<dbReference type="CDD" id="cd00598">
    <property type="entry name" value="GH18_chitinase-like"/>
    <property type="match status" value="1"/>
</dbReference>
<gene>
    <name evidence="11" type="ORF">C361_03787</name>
</gene>
<feature type="compositionally biased region" description="Acidic residues" evidence="8">
    <location>
        <begin position="173"/>
        <end position="198"/>
    </location>
</feature>
<dbReference type="InterPro" id="IPR001223">
    <property type="entry name" value="Glyco_hydro18_cat"/>
</dbReference>
<dbReference type="OrthoDB" id="3012298at2759"/>
<keyword evidence="4" id="KW-0119">Carbohydrate metabolism</keyword>
<keyword evidence="6" id="KW-0624">Polysaccharide degradation</keyword>
<dbReference type="InterPro" id="IPR017853">
    <property type="entry name" value="GH"/>
</dbReference>
<keyword evidence="2 7" id="KW-0378">Hydrolase</keyword>
<proteinExistence type="predicted"/>
<protein>
    <recommendedName>
        <fullName evidence="10">GH18 domain-containing protein</fullName>
    </recommendedName>
</protein>
<dbReference type="SUPFAM" id="SSF51445">
    <property type="entry name" value="(Trans)glycosidases"/>
    <property type="match status" value="1"/>
</dbReference>
<evidence type="ECO:0000313" key="12">
    <source>
        <dbReference type="Proteomes" id="UP000199727"/>
    </source>
</evidence>
<dbReference type="EMBL" id="AMKT01000044">
    <property type="protein sequence ID" value="OXG20808.1"/>
    <property type="molecule type" value="Genomic_DNA"/>
</dbReference>
<feature type="compositionally biased region" description="Polar residues" evidence="8">
    <location>
        <begin position="201"/>
        <end position="229"/>
    </location>
</feature>
<evidence type="ECO:0000256" key="7">
    <source>
        <dbReference type="RuleBase" id="RU000489"/>
    </source>
</evidence>
<feature type="region of interest" description="Disordered" evidence="8">
    <location>
        <begin position="171"/>
        <end position="274"/>
    </location>
</feature>
<feature type="region of interest" description="Disordered" evidence="8">
    <location>
        <begin position="306"/>
        <end position="326"/>
    </location>
</feature>
<reference evidence="11 12" key="1">
    <citation type="submission" date="2017-06" db="EMBL/GenBank/DDBJ databases">
        <title>Global population genomics of the pathogenic fungus Cryptococcus neoformans var. grubii.</title>
        <authorList>
            <person name="Cuomo C."/>
            <person name="Litvintseva A."/>
            <person name="Chen Y."/>
            <person name="Young S."/>
            <person name="Zeng Q."/>
            <person name="Chapman S."/>
            <person name="Gujja S."/>
            <person name="Saif S."/>
            <person name="Birren B."/>
        </authorList>
    </citation>
    <scope>NUCLEOTIDE SEQUENCE [LARGE SCALE GENOMIC DNA]</scope>
    <source>
        <strain evidence="11 12">Tu259-1</strain>
    </source>
</reference>
<feature type="domain" description="GH18" evidence="10">
    <location>
        <begin position="362"/>
        <end position="634"/>
    </location>
</feature>
<evidence type="ECO:0000256" key="4">
    <source>
        <dbReference type="ARBA" id="ARBA00023277"/>
    </source>
</evidence>
<comment type="caution">
    <text evidence="11">The sequence shown here is derived from an EMBL/GenBank/DDBJ whole genome shotgun (WGS) entry which is preliminary data.</text>
</comment>
<evidence type="ECO:0000259" key="10">
    <source>
        <dbReference type="PROSITE" id="PS51910"/>
    </source>
</evidence>
<dbReference type="AlphaFoldDB" id="A0A854QBK7"/>
<dbReference type="PROSITE" id="PS51910">
    <property type="entry name" value="GH18_2"/>
    <property type="match status" value="1"/>
</dbReference>
<keyword evidence="9" id="KW-0732">Signal</keyword>
<evidence type="ECO:0000256" key="6">
    <source>
        <dbReference type="ARBA" id="ARBA00023326"/>
    </source>
</evidence>
<dbReference type="Pfam" id="PF00704">
    <property type="entry name" value="Glyco_hydro_18"/>
    <property type="match status" value="1"/>
</dbReference>
<keyword evidence="5 7" id="KW-0326">Glycosidase</keyword>
<feature type="chain" id="PRO_5032397476" description="GH18 domain-containing protein" evidence="9">
    <location>
        <begin position="17"/>
        <end position="634"/>
    </location>
</feature>
<accession>A0A854QBK7</accession>
<feature type="compositionally biased region" description="Polar residues" evidence="8">
    <location>
        <begin position="308"/>
        <end position="326"/>
    </location>
</feature>
<dbReference type="GO" id="GO:0006032">
    <property type="term" value="P:chitin catabolic process"/>
    <property type="evidence" value="ECO:0007669"/>
    <property type="project" value="UniProtKB-KW"/>
</dbReference>
<feature type="signal peptide" evidence="9">
    <location>
        <begin position="1"/>
        <end position="16"/>
    </location>
</feature>
<dbReference type="Gene3D" id="3.20.20.80">
    <property type="entry name" value="Glycosidases"/>
    <property type="match status" value="1"/>
</dbReference>
<dbReference type="InterPro" id="IPR001579">
    <property type="entry name" value="Glyco_hydro_18_chit_AS"/>
</dbReference>
<evidence type="ECO:0000256" key="1">
    <source>
        <dbReference type="ARBA" id="ARBA00000822"/>
    </source>
</evidence>
<dbReference type="GO" id="GO:0008843">
    <property type="term" value="F:endochitinase activity"/>
    <property type="evidence" value="ECO:0007669"/>
    <property type="project" value="UniProtKB-EC"/>
</dbReference>
<dbReference type="Proteomes" id="UP000199727">
    <property type="component" value="Unassembled WGS sequence"/>
</dbReference>